<dbReference type="AlphaFoldDB" id="A0A2H3DVS7"/>
<sequence length="87" mass="9555">MSRLPCSTPCTVSISLASLTRRDLVTQNLLVWAGFDDRQLLLLTTTSSPSDLNATRCFIAAAADLDLDRVRSADRQGRVDSVENKLM</sequence>
<evidence type="ECO:0000313" key="2">
    <source>
        <dbReference type="Proteomes" id="UP000217790"/>
    </source>
</evidence>
<evidence type="ECO:0000313" key="1">
    <source>
        <dbReference type="EMBL" id="PBK92393.1"/>
    </source>
</evidence>
<protein>
    <submittedName>
        <fullName evidence="1">Uncharacterized protein</fullName>
    </submittedName>
</protein>
<dbReference type="InParanoid" id="A0A2H3DVS7"/>
<gene>
    <name evidence="1" type="ORF">ARMGADRAFT_159319</name>
</gene>
<reference evidence="2" key="1">
    <citation type="journal article" date="2017" name="Nat. Ecol. Evol.">
        <title>Genome expansion and lineage-specific genetic innovations in the forest pathogenic fungi Armillaria.</title>
        <authorList>
            <person name="Sipos G."/>
            <person name="Prasanna A.N."/>
            <person name="Walter M.C."/>
            <person name="O'Connor E."/>
            <person name="Balint B."/>
            <person name="Krizsan K."/>
            <person name="Kiss B."/>
            <person name="Hess J."/>
            <person name="Varga T."/>
            <person name="Slot J."/>
            <person name="Riley R."/>
            <person name="Boka B."/>
            <person name="Rigling D."/>
            <person name="Barry K."/>
            <person name="Lee J."/>
            <person name="Mihaltcheva S."/>
            <person name="LaButti K."/>
            <person name="Lipzen A."/>
            <person name="Waldron R."/>
            <person name="Moloney N.M."/>
            <person name="Sperisen C."/>
            <person name="Kredics L."/>
            <person name="Vagvoelgyi C."/>
            <person name="Patrignani A."/>
            <person name="Fitzpatrick D."/>
            <person name="Nagy I."/>
            <person name="Doyle S."/>
            <person name="Anderson J.B."/>
            <person name="Grigoriev I.V."/>
            <person name="Gueldener U."/>
            <person name="Muensterkoetter M."/>
            <person name="Nagy L.G."/>
        </authorList>
    </citation>
    <scope>NUCLEOTIDE SEQUENCE [LARGE SCALE GENOMIC DNA]</scope>
    <source>
        <strain evidence="2">Ar21-2</strain>
    </source>
</reference>
<organism evidence="1 2">
    <name type="scientific">Armillaria gallica</name>
    <name type="common">Bulbous honey fungus</name>
    <name type="synonym">Armillaria bulbosa</name>
    <dbReference type="NCBI Taxonomy" id="47427"/>
    <lineage>
        <taxon>Eukaryota</taxon>
        <taxon>Fungi</taxon>
        <taxon>Dikarya</taxon>
        <taxon>Basidiomycota</taxon>
        <taxon>Agaricomycotina</taxon>
        <taxon>Agaricomycetes</taxon>
        <taxon>Agaricomycetidae</taxon>
        <taxon>Agaricales</taxon>
        <taxon>Marasmiineae</taxon>
        <taxon>Physalacriaceae</taxon>
        <taxon>Armillaria</taxon>
    </lineage>
</organism>
<keyword evidence="2" id="KW-1185">Reference proteome</keyword>
<dbReference type="Proteomes" id="UP000217790">
    <property type="component" value="Unassembled WGS sequence"/>
</dbReference>
<dbReference type="EMBL" id="KZ293658">
    <property type="protein sequence ID" value="PBK92393.1"/>
    <property type="molecule type" value="Genomic_DNA"/>
</dbReference>
<accession>A0A2H3DVS7</accession>
<name>A0A2H3DVS7_ARMGA</name>
<proteinExistence type="predicted"/>